<name>A0ACB8CHA5_DERSI</name>
<organism evidence="1 2">
    <name type="scientific">Dermacentor silvarum</name>
    <name type="common">Tick</name>
    <dbReference type="NCBI Taxonomy" id="543639"/>
    <lineage>
        <taxon>Eukaryota</taxon>
        <taxon>Metazoa</taxon>
        <taxon>Ecdysozoa</taxon>
        <taxon>Arthropoda</taxon>
        <taxon>Chelicerata</taxon>
        <taxon>Arachnida</taxon>
        <taxon>Acari</taxon>
        <taxon>Parasitiformes</taxon>
        <taxon>Ixodida</taxon>
        <taxon>Ixodoidea</taxon>
        <taxon>Ixodidae</taxon>
        <taxon>Rhipicephalinae</taxon>
        <taxon>Dermacentor</taxon>
    </lineage>
</organism>
<evidence type="ECO:0000313" key="2">
    <source>
        <dbReference type="Proteomes" id="UP000821865"/>
    </source>
</evidence>
<reference evidence="1" key="1">
    <citation type="submission" date="2020-05" db="EMBL/GenBank/DDBJ databases">
        <title>Large-scale comparative analyses of tick genomes elucidate their genetic diversity and vector capacities.</title>
        <authorList>
            <person name="Jia N."/>
            <person name="Wang J."/>
            <person name="Shi W."/>
            <person name="Du L."/>
            <person name="Sun Y."/>
            <person name="Zhan W."/>
            <person name="Jiang J."/>
            <person name="Wang Q."/>
            <person name="Zhang B."/>
            <person name="Ji P."/>
            <person name="Sakyi L.B."/>
            <person name="Cui X."/>
            <person name="Yuan T."/>
            <person name="Jiang B."/>
            <person name="Yang W."/>
            <person name="Lam T.T.-Y."/>
            <person name="Chang Q."/>
            <person name="Ding S."/>
            <person name="Wang X."/>
            <person name="Zhu J."/>
            <person name="Ruan X."/>
            <person name="Zhao L."/>
            <person name="Wei J."/>
            <person name="Que T."/>
            <person name="Du C."/>
            <person name="Cheng J."/>
            <person name="Dai P."/>
            <person name="Han X."/>
            <person name="Huang E."/>
            <person name="Gao Y."/>
            <person name="Liu J."/>
            <person name="Shao H."/>
            <person name="Ye R."/>
            <person name="Li L."/>
            <person name="Wei W."/>
            <person name="Wang X."/>
            <person name="Wang C."/>
            <person name="Yang T."/>
            <person name="Huo Q."/>
            <person name="Li W."/>
            <person name="Guo W."/>
            <person name="Chen H."/>
            <person name="Zhou L."/>
            <person name="Ni X."/>
            <person name="Tian J."/>
            <person name="Zhou Y."/>
            <person name="Sheng Y."/>
            <person name="Liu T."/>
            <person name="Pan Y."/>
            <person name="Xia L."/>
            <person name="Li J."/>
            <person name="Zhao F."/>
            <person name="Cao W."/>
        </authorList>
    </citation>
    <scope>NUCLEOTIDE SEQUENCE</scope>
    <source>
        <strain evidence="1">Dsil-2018</strain>
    </source>
</reference>
<accession>A0ACB8CHA5</accession>
<protein>
    <submittedName>
        <fullName evidence="1">Uncharacterized protein</fullName>
    </submittedName>
</protein>
<sequence length="289" mass="32384">MHLCQGAEAKGDYLDISDFTDNGEHTDVKFTVKSKMFALSNTFNVHKIVLAGSCWFFNEKFQENIGQQSKEHVEDLHPDGFEGLLRFSYTGNPHFESVEAAMYTRTAAQKYLMEDLVLDCETYIHEYVEADQVCRLIDYAMLTDNQGIHAMVTDTIARHGKYVLLSQGFVDCLEQTAHFVLDRITSTATEGDITRAVLKWADSHCRKKRVDFKVALASFLPKLRFLSLTPQEFVQFSAPAVTRGAMTAADALAILTELIRGHSKQLPPWLCRVSGPRTGIPAQPSAQVA</sequence>
<proteinExistence type="predicted"/>
<evidence type="ECO:0000313" key="1">
    <source>
        <dbReference type="EMBL" id="KAH7942092.1"/>
    </source>
</evidence>
<keyword evidence="2" id="KW-1185">Reference proteome</keyword>
<gene>
    <name evidence="1" type="ORF">HPB49_020453</name>
</gene>
<comment type="caution">
    <text evidence="1">The sequence shown here is derived from an EMBL/GenBank/DDBJ whole genome shotgun (WGS) entry which is preliminary data.</text>
</comment>
<dbReference type="EMBL" id="CM023476">
    <property type="protein sequence ID" value="KAH7942092.1"/>
    <property type="molecule type" value="Genomic_DNA"/>
</dbReference>
<dbReference type="Proteomes" id="UP000821865">
    <property type="component" value="Chromosome 7"/>
</dbReference>